<organism evidence="1">
    <name type="scientific">marine sediment metagenome</name>
    <dbReference type="NCBI Taxonomy" id="412755"/>
    <lineage>
        <taxon>unclassified sequences</taxon>
        <taxon>metagenomes</taxon>
        <taxon>ecological metagenomes</taxon>
    </lineage>
</organism>
<dbReference type="EMBL" id="BARS01038843">
    <property type="protein sequence ID" value="GAG14181.1"/>
    <property type="molecule type" value="Genomic_DNA"/>
</dbReference>
<dbReference type="AlphaFoldDB" id="X0WN97"/>
<evidence type="ECO:0000313" key="1">
    <source>
        <dbReference type="EMBL" id="GAG14181.1"/>
    </source>
</evidence>
<dbReference type="InterPro" id="IPR021747">
    <property type="entry name" value="DUF3313"/>
</dbReference>
<name>X0WN97_9ZZZZ</name>
<proteinExistence type="predicted"/>
<accession>X0WN97</accession>
<sequence>LIANEELPQVTAEGLERVPDTRLAVVYAEPDLDLSEYSKLLLIEPQVAFRKDWRRDINRNNPYTITPQDMQNIRTELAAMFKEILISKLEAGNYVLVKEQAEDVLIIRPAILELNVNAPDTPRTGTTRSLSRSAGDMTLYLELRDSITGDILAKALDYQADLSNVTTFVRDRTRNEQAARRILNEWAQILLKGLDETMQVASGP</sequence>
<gene>
    <name evidence="1" type="ORF">S01H1_59391</name>
</gene>
<feature type="non-terminal residue" evidence="1">
    <location>
        <position position="1"/>
    </location>
</feature>
<dbReference type="Pfam" id="PF11769">
    <property type="entry name" value="DUF3313"/>
    <property type="match status" value="1"/>
</dbReference>
<evidence type="ECO:0008006" key="2">
    <source>
        <dbReference type="Google" id="ProtNLM"/>
    </source>
</evidence>
<reference evidence="1" key="1">
    <citation type="journal article" date="2014" name="Front. Microbiol.">
        <title>High frequency of phylogenetically diverse reductive dehalogenase-homologous genes in deep subseafloor sedimentary metagenomes.</title>
        <authorList>
            <person name="Kawai M."/>
            <person name="Futagami T."/>
            <person name="Toyoda A."/>
            <person name="Takaki Y."/>
            <person name="Nishi S."/>
            <person name="Hori S."/>
            <person name="Arai W."/>
            <person name="Tsubouchi T."/>
            <person name="Morono Y."/>
            <person name="Uchiyama I."/>
            <person name="Ito T."/>
            <person name="Fujiyama A."/>
            <person name="Inagaki F."/>
            <person name="Takami H."/>
        </authorList>
    </citation>
    <scope>NUCLEOTIDE SEQUENCE</scope>
    <source>
        <strain evidence="1">Expedition CK06-06</strain>
    </source>
</reference>
<comment type="caution">
    <text evidence="1">The sequence shown here is derived from an EMBL/GenBank/DDBJ whole genome shotgun (WGS) entry which is preliminary data.</text>
</comment>
<protein>
    <recommendedName>
        <fullName evidence="2">DUF3313 domain-containing protein</fullName>
    </recommendedName>
</protein>